<accession>A0A8B8N4Z9</accession>
<feature type="region of interest" description="Disordered" evidence="1">
    <location>
        <begin position="98"/>
        <end position="117"/>
    </location>
</feature>
<dbReference type="KEGG" id="rarg:115731025"/>
<feature type="compositionally biased region" description="Polar residues" evidence="1">
    <location>
        <begin position="103"/>
        <end position="114"/>
    </location>
</feature>
<proteinExistence type="predicted"/>
<dbReference type="GeneID" id="115731025"/>
<gene>
    <name evidence="3" type="primary">LOC115731025</name>
</gene>
<keyword evidence="2" id="KW-1185">Reference proteome</keyword>
<reference evidence="3" key="1">
    <citation type="submission" date="2025-08" db="UniProtKB">
        <authorList>
            <consortium name="RefSeq"/>
        </authorList>
    </citation>
    <scope>IDENTIFICATION</scope>
    <source>
        <tissue evidence="3">Leaf</tissue>
    </source>
</reference>
<feature type="region of interest" description="Disordered" evidence="1">
    <location>
        <begin position="314"/>
        <end position="342"/>
    </location>
</feature>
<protein>
    <submittedName>
        <fullName evidence="3">Uncharacterized protein</fullName>
    </submittedName>
</protein>
<sequence length="342" mass="37318">MAAHLNSPHTRRKACSRYYSSSPSRCDVLLAATPDGGPVLPTSTAFTRLTAAPPRLDHRASIRSHSRGPSRYDTGPTYPVPRPLRRDRTATPPPLFKLALPQSGLTSPRVNQAPTKPALESPLHLPIFARRTARSRFSRSPSPQTLVWSSGAVVTTPRSAQHGLNRLTCYHEFAPPSSPRRTTSARELHLLSLTLGLVAGPSRYPLPLVQACGRLRTSRATTGSSCLAATTRLRSEVKTTPGPTSRNRPHGLLLRCNFNRSCPQTSRLLRFLPLTTDSRRLSASYIVQLPLATDRSTKPATPELVLYARCSTTNAGSRTDQLPTSRPTNRTDSVPTSILTTN</sequence>
<name>A0A8B8N4Z9_9MYRT</name>
<feature type="region of interest" description="Disordered" evidence="1">
    <location>
        <begin position="55"/>
        <end position="92"/>
    </location>
</feature>
<dbReference type="AlphaFoldDB" id="A0A8B8N4Z9"/>
<evidence type="ECO:0000313" key="3">
    <source>
        <dbReference type="RefSeq" id="XP_030517498.2"/>
    </source>
</evidence>
<organism evidence="2 3">
    <name type="scientific">Rhodamnia argentea</name>
    <dbReference type="NCBI Taxonomy" id="178133"/>
    <lineage>
        <taxon>Eukaryota</taxon>
        <taxon>Viridiplantae</taxon>
        <taxon>Streptophyta</taxon>
        <taxon>Embryophyta</taxon>
        <taxon>Tracheophyta</taxon>
        <taxon>Spermatophyta</taxon>
        <taxon>Magnoliopsida</taxon>
        <taxon>eudicotyledons</taxon>
        <taxon>Gunneridae</taxon>
        <taxon>Pentapetalae</taxon>
        <taxon>rosids</taxon>
        <taxon>malvids</taxon>
        <taxon>Myrtales</taxon>
        <taxon>Myrtaceae</taxon>
        <taxon>Myrtoideae</taxon>
        <taxon>Myrteae</taxon>
        <taxon>Australasian group</taxon>
        <taxon>Rhodamnia</taxon>
    </lineage>
</organism>
<dbReference type="RefSeq" id="XP_030517498.2">
    <property type="nucleotide sequence ID" value="XM_030661638.2"/>
</dbReference>
<evidence type="ECO:0000313" key="2">
    <source>
        <dbReference type="Proteomes" id="UP000827889"/>
    </source>
</evidence>
<dbReference type="Proteomes" id="UP000827889">
    <property type="component" value="Chromosome 3"/>
</dbReference>
<evidence type="ECO:0000256" key="1">
    <source>
        <dbReference type="SAM" id="MobiDB-lite"/>
    </source>
</evidence>